<sequence length="131" mass="14881">MGISNRAPARDRASSLLVSLLFLVTLLDVIQADNHGVTFLFPTRGLTFHQLDIVNVTYLSPFPQPNLYIFCDGGNRQVDVRPAAPFNGSVLELLNFTSATDCWFDLRPVVNYLDFRLNHDFDFEFHLINGY</sequence>
<comment type="caution">
    <text evidence="2">The sequence shown here is derived from an EMBL/GenBank/DDBJ whole genome shotgun (WGS) entry which is preliminary data.</text>
</comment>
<reference evidence="2" key="1">
    <citation type="submission" date="2022-07" db="EMBL/GenBank/DDBJ databases">
        <title>Fungi with potential for degradation of polypropylene.</title>
        <authorList>
            <person name="Gostincar C."/>
        </authorList>
    </citation>
    <scope>NUCLEOTIDE SEQUENCE</scope>
    <source>
        <strain evidence="2">EXF-13287</strain>
    </source>
</reference>
<proteinExistence type="predicted"/>
<dbReference type="EMBL" id="JANBVN010000194">
    <property type="protein sequence ID" value="KAJ9133789.1"/>
    <property type="molecule type" value="Genomic_DNA"/>
</dbReference>
<dbReference type="Proteomes" id="UP001174691">
    <property type="component" value="Unassembled WGS sequence"/>
</dbReference>
<feature type="chain" id="PRO_5041212661" evidence="1">
    <location>
        <begin position="33"/>
        <end position="131"/>
    </location>
</feature>
<name>A0AA38R525_9PEZI</name>
<feature type="signal peptide" evidence="1">
    <location>
        <begin position="1"/>
        <end position="32"/>
    </location>
</feature>
<evidence type="ECO:0000313" key="3">
    <source>
        <dbReference type="Proteomes" id="UP001174691"/>
    </source>
</evidence>
<evidence type="ECO:0000256" key="1">
    <source>
        <dbReference type="SAM" id="SignalP"/>
    </source>
</evidence>
<gene>
    <name evidence="2" type="ORF">NKR19_g8899</name>
</gene>
<evidence type="ECO:0000313" key="2">
    <source>
        <dbReference type="EMBL" id="KAJ9133789.1"/>
    </source>
</evidence>
<organism evidence="2 3">
    <name type="scientific">Coniochaeta hoffmannii</name>
    <dbReference type="NCBI Taxonomy" id="91930"/>
    <lineage>
        <taxon>Eukaryota</taxon>
        <taxon>Fungi</taxon>
        <taxon>Dikarya</taxon>
        <taxon>Ascomycota</taxon>
        <taxon>Pezizomycotina</taxon>
        <taxon>Sordariomycetes</taxon>
        <taxon>Sordariomycetidae</taxon>
        <taxon>Coniochaetales</taxon>
        <taxon>Coniochaetaceae</taxon>
        <taxon>Coniochaeta</taxon>
    </lineage>
</organism>
<keyword evidence="1" id="KW-0732">Signal</keyword>
<protein>
    <submittedName>
        <fullName evidence="2">Uncharacterized protein</fullName>
    </submittedName>
</protein>
<accession>A0AA38R525</accession>
<dbReference type="AlphaFoldDB" id="A0AA38R525"/>
<keyword evidence="3" id="KW-1185">Reference proteome</keyword>